<evidence type="ECO:0000313" key="1">
    <source>
        <dbReference type="EMBL" id="KAJ7620130.1"/>
    </source>
</evidence>
<sequence length="106" mass="12264">SNEPPLDAELPLIRDFIAQEQSTLDDLNARIEQPVSRRDSTVESIGRHVAVLSPARRVPADVWREIFSLLSFTRKVRGREISYPPWRLGHICRFWREVASSSPLLW</sequence>
<reference evidence="1" key="1">
    <citation type="submission" date="2023-03" db="EMBL/GenBank/DDBJ databases">
        <title>Massive genome expansion in bonnet fungi (Mycena s.s.) driven by repeated elements and novel gene families across ecological guilds.</title>
        <authorList>
            <consortium name="Lawrence Berkeley National Laboratory"/>
            <person name="Harder C.B."/>
            <person name="Miyauchi S."/>
            <person name="Viragh M."/>
            <person name="Kuo A."/>
            <person name="Thoen E."/>
            <person name="Andreopoulos B."/>
            <person name="Lu D."/>
            <person name="Skrede I."/>
            <person name="Drula E."/>
            <person name="Henrissat B."/>
            <person name="Morin E."/>
            <person name="Kohler A."/>
            <person name="Barry K."/>
            <person name="LaButti K."/>
            <person name="Morin E."/>
            <person name="Salamov A."/>
            <person name="Lipzen A."/>
            <person name="Mereny Z."/>
            <person name="Hegedus B."/>
            <person name="Baldrian P."/>
            <person name="Stursova M."/>
            <person name="Weitz H."/>
            <person name="Taylor A."/>
            <person name="Grigoriev I.V."/>
            <person name="Nagy L.G."/>
            <person name="Martin F."/>
            <person name="Kauserud H."/>
        </authorList>
    </citation>
    <scope>NUCLEOTIDE SEQUENCE</scope>
    <source>
        <strain evidence="1">9284</strain>
    </source>
</reference>
<comment type="caution">
    <text evidence="1">The sequence shown here is derived from an EMBL/GenBank/DDBJ whole genome shotgun (WGS) entry which is preliminary data.</text>
</comment>
<dbReference type="Gene3D" id="1.20.1280.50">
    <property type="match status" value="1"/>
</dbReference>
<dbReference type="Proteomes" id="UP001221142">
    <property type="component" value="Unassembled WGS sequence"/>
</dbReference>
<evidence type="ECO:0000313" key="2">
    <source>
        <dbReference type="Proteomes" id="UP001221142"/>
    </source>
</evidence>
<evidence type="ECO:0008006" key="3">
    <source>
        <dbReference type="Google" id="ProtNLM"/>
    </source>
</evidence>
<feature type="non-terminal residue" evidence="1">
    <location>
        <position position="1"/>
    </location>
</feature>
<name>A0AAD7BGD7_9AGAR</name>
<dbReference type="AlphaFoldDB" id="A0AAD7BGD7"/>
<feature type="non-terminal residue" evidence="1">
    <location>
        <position position="106"/>
    </location>
</feature>
<gene>
    <name evidence="1" type="ORF">FB45DRAFT_717990</name>
</gene>
<accession>A0AAD7BGD7</accession>
<dbReference type="EMBL" id="JARKIF010000017">
    <property type="protein sequence ID" value="KAJ7620130.1"/>
    <property type="molecule type" value="Genomic_DNA"/>
</dbReference>
<protein>
    <recommendedName>
        <fullName evidence="3">F-box domain-containing protein</fullName>
    </recommendedName>
</protein>
<keyword evidence="2" id="KW-1185">Reference proteome</keyword>
<proteinExistence type="predicted"/>
<organism evidence="1 2">
    <name type="scientific">Roridomyces roridus</name>
    <dbReference type="NCBI Taxonomy" id="1738132"/>
    <lineage>
        <taxon>Eukaryota</taxon>
        <taxon>Fungi</taxon>
        <taxon>Dikarya</taxon>
        <taxon>Basidiomycota</taxon>
        <taxon>Agaricomycotina</taxon>
        <taxon>Agaricomycetes</taxon>
        <taxon>Agaricomycetidae</taxon>
        <taxon>Agaricales</taxon>
        <taxon>Marasmiineae</taxon>
        <taxon>Mycenaceae</taxon>
        <taxon>Roridomyces</taxon>
    </lineage>
</organism>